<evidence type="ECO:0000256" key="8">
    <source>
        <dbReference type="ARBA" id="ARBA00023210"/>
    </source>
</evidence>
<feature type="domain" description="EngB-type G" evidence="12">
    <location>
        <begin position="22"/>
        <end position="197"/>
    </location>
</feature>
<sequence length="235" mass="26906">MQIKKAEFICSNTRVDKLPEGKLPEYAFIGRSNVGKSSLINAMVGKKGLAKTSQKPGKTQLINHFIINDDWFLVDLPGYGFAKTSKSNREAWEKFIRRYLTHRDNLQCIFVLIDSRHEPQKIDLEFCYWLGERGLPFMLVFTKADKQSNVKSDVNMSKFRKALAEWFEEIPKCFLTSAEVKSGCDAILETIGDINTRFVMPDLTAPSDEVGYEEGDEDKYGDVDPDRYRHAGEEE</sequence>
<keyword evidence="9 10" id="KW-0131">Cell cycle</keyword>
<evidence type="ECO:0000256" key="4">
    <source>
        <dbReference type="ARBA" id="ARBA00022723"/>
    </source>
</evidence>
<dbReference type="HAMAP" id="MF_00321">
    <property type="entry name" value="GTPase_EngB"/>
    <property type="match status" value="1"/>
</dbReference>
<dbReference type="CDD" id="cd01876">
    <property type="entry name" value="YihA_EngB"/>
    <property type="match status" value="1"/>
</dbReference>
<evidence type="ECO:0000256" key="3">
    <source>
        <dbReference type="ARBA" id="ARBA00022618"/>
    </source>
</evidence>
<evidence type="ECO:0000259" key="12">
    <source>
        <dbReference type="PROSITE" id="PS51706"/>
    </source>
</evidence>
<keyword evidence="4" id="KW-0479">Metal-binding</keyword>
<name>A0ABV0BYH5_9SPHI</name>
<evidence type="ECO:0000256" key="9">
    <source>
        <dbReference type="ARBA" id="ARBA00023306"/>
    </source>
</evidence>
<evidence type="ECO:0000256" key="10">
    <source>
        <dbReference type="HAMAP-Rule" id="MF_00321"/>
    </source>
</evidence>
<comment type="caution">
    <text evidence="13">The sequence shown here is derived from an EMBL/GenBank/DDBJ whole genome shotgun (WGS) entry which is preliminary data.</text>
</comment>
<evidence type="ECO:0000313" key="13">
    <source>
        <dbReference type="EMBL" id="MEN5379682.1"/>
    </source>
</evidence>
<organism evidence="13 14">
    <name type="scientific">Sphingobacterium kitahiroshimense</name>
    <dbReference type="NCBI Taxonomy" id="470446"/>
    <lineage>
        <taxon>Bacteria</taxon>
        <taxon>Pseudomonadati</taxon>
        <taxon>Bacteroidota</taxon>
        <taxon>Sphingobacteriia</taxon>
        <taxon>Sphingobacteriales</taxon>
        <taxon>Sphingobacteriaceae</taxon>
        <taxon>Sphingobacterium</taxon>
    </lineage>
</organism>
<dbReference type="PANTHER" id="PTHR11649">
    <property type="entry name" value="MSS1/TRME-RELATED GTP-BINDING PROTEIN"/>
    <property type="match status" value="1"/>
</dbReference>
<evidence type="ECO:0000256" key="2">
    <source>
        <dbReference type="ARBA" id="ARBA00009638"/>
    </source>
</evidence>
<comment type="similarity">
    <text evidence="2 10">Belongs to the TRAFAC class TrmE-Era-EngA-EngB-Septin-like GTPase superfamily. EngB GTPase family.</text>
</comment>
<dbReference type="PROSITE" id="PS51706">
    <property type="entry name" value="G_ENGB"/>
    <property type="match status" value="1"/>
</dbReference>
<dbReference type="InterPro" id="IPR030393">
    <property type="entry name" value="G_ENGB_dom"/>
</dbReference>
<gene>
    <name evidence="13" type="primary">yihA</name>
    <name evidence="10" type="synonym">engB</name>
    <name evidence="13" type="ORF">ABE541_20620</name>
</gene>
<comment type="function">
    <text evidence="10">Necessary for normal cell division and for the maintenance of normal septation.</text>
</comment>
<dbReference type="InterPro" id="IPR027417">
    <property type="entry name" value="P-loop_NTPase"/>
</dbReference>
<keyword evidence="3 10" id="KW-0132">Cell division</keyword>
<accession>A0ABV0BYH5</accession>
<dbReference type="Gene3D" id="3.40.50.300">
    <property type="entry name" value="P-loop containing nucleotide triphosphate hydrolases"/>
    <property type="match status" value="1"/>
</dbReference>
<evidence type="ECO:0000313" key="14">
    <source>
        <dbReference type="Proteomes" id="UP001409291"/>
    </source>
</evidence>
<keyword evidence="6" id="KW-0460">Magnesium</keyword>
<keyword evidence="14" id="KW-1185">Reference proteome</keyword>
<comment type="cofactor">
    <cofactor evidence="1">
        <name>Mg(2+)</name>
        <dbReference type="ChEBI" id="CHEBI:18420"/>
    </cofactor>
</comment>
<dbReference type="NCBIfam" id="TIGR03598">
    <property type="entry name" value="GTPase_YsxC"/>
    <property type="match status" value="1"/>
</dbReference>
<dbReference type="Proteomes" id="UP001409291">
    <property type="component" value="Unassembled WGS sequence"/>
</dbReference>
<evidence type="ECO:0000256" key="1">
    <source>
        <dbReference type="ARBA" id="ARBA00001946"/>
    </source>
</evidence>
<dbReference type="RefSeq" id="WP_132771334.1">
    <property type="nucleotide sequence ID" value="NZ_JAOQNK010000001.1"/>
</dbReference>
<reference evidence="13 14" key="1">
    <citation type="submission" date="2024-04" db="EMBL/GenBank/DDBJ databases">
        <title>WGS of bacteria from Torrens River.</title>
        <authorList>
            <person name="Wyrsch E.R."/>
            <person name="Drigo B."/>
        </authorList>
    </citation>
    <scope>NUCLEOTIDE SEQUENCE [LARGE SCALE GENOMIC DNA]</scope>
    <source>
        <strain evidence="13 14">TWI391</strain>
    </source>
</reference>
<dbReference type="Pfam" id="PF01926">
    <property type="entry name" value="MMR_HSR1"/>
    <property type="match status" value="1"/>
</dbReference>
<dbReference type="EMBL" id="JBDJNQ010000011">
    <property type="protein sequence ID" value="MEN5379682.1"/>
    <property type="molecule type" value="Genomic_DNA"/>
</dbReference>
<dbReference type="PANTHER" id="PTHR11649:SF13">
    <property type="entry name" value="ENGB-TYPE G DOMAIN-CONTAINING PROTEIN"/>
    <property type="match status" value="1"/>
</dbReference>
<proteinExistence type="inferred from homology"/>
<feature type="region of interest" description="Disordered" evidence="11">
    <location>
        <begin position="205"/>
        <end position="235"/>
    </location>
</feature>
<dbReference type="InterPro" id="IPR019987">
    <property type="entry name" value="GTP-bd_ribosome_bio_YsxC"/>
</dbReference>
<protein>
    <recommendedName>
        <fullName evidence="10">Probable GTP-binding protein EngB</fullName>
    </recommendedName>
</protein>
<evidence type="ECO:0000256" key="6">
    <source>
        <dbReference type="ARBA" id="ARBA00022842"/>
    </source>
</evidence>
<evidence type="ECO:0000256" key="7">
    <source>
        <dbReference type="ARBA" id="ARBA00023134"/>
    </source>
</evidence>
<keyword evidence="5 10" id="KW-0547">Nucleotide-binding</keyword>
<keyword evidence="8 10" id="KW-0717">Septation</keyword>
<dbReference type="SUPFAM" id="SSF52540">
    <property type="entry name" value="P-loop containing nucleoside triphosphate hydrolases"/>
    <property type="match status" value="1"/>
</dbReference>
<dbReference type="InterPro" id="IPR006073">
    <property type="entry name" value="GTP-bd"/>
</dbReference>
<evidence type="ECO:0000256" key="5">
    <source>
        <dbReference type="ARBA" id="ARBA00022741"/>
    </source>
</evidence>
<keyword evidence="7 10" id="KW-0342">GTP-binding</keyword>
<feature type="compositionally biased region" description="Basic and acidic residues" evidence="11">
    <location>
        <begin position="218"/>
        <end position="235"/>
    </location>
</feature>
<evidence type="ECO:0000256" key="11">
    <source>
        <dbReference type="SAM" id="MobiDB-lite"/>
    </source>
</evidence>